<dbReference type="Pfam" id="PF00561">
    <property type="entry name" value="Abhydrolase_1"/>
    <property type="match status" value="1"/>
</dbReference>
<reference evidence="4" key="1">
    <citation type="submission" date="2021-01" db="EMBL/GenBank/DDBJ databases">
        <title>Whole genome shotgun sequence of Rugosimonospora africana NBRC 104875.</title>
        <authorList>
            <person name="Komaki H."/>
            <person name="Tamura T."/>
        </authorList>
    </citation>
    <scope>NUCLEOTIDE SEQUENCE</scope>
    <source>
        <strain evidence="4">NBRC 104875</strain>
    </source>
</reference>
<feature type="compositionally biased region" description="Basic and acidic residues" evidence="2">
    <location>
        <begin position="1"/>
        <end position="10"/>
    </location>
</feature>
<dbReference type="GO" id="GO:0016787">
    <property type="term" value="F:hydrolase activity"/>
    <property type="evidence" value="ECO:0007669"/>
    <property type="project" value="UniProtKB-KW"/>
</dbReference>
<evidence type="ECO:0000259" key="3">
    <source>
        <dbReference type="Pfam" id="PF00561"/>
    </source>
</evidence>
<dbReference type="PRINTS" id="PR00412">
    <property type="entry name" value="EPOXHYDRLASE"/>
</dbReference>
<dbReference type="EMBL" id="BONZ01000034">
    <property type="protein sequence ID" value="GIH15413.1"/>
    <property type="molecule type" value="Genomic_DNA"/>
</dbReference>
<keyword evidence="1" id="KW-0378">Hydrolase</keyword>
<dbReference type="SUPFAM" id="SSF53474">
    <property type="entry name" value="alpha/beta-Hydrolases"/>
    <property type="match status" value="1"/>
</dbReference>
<dbReference type="RefSeq" id="WP_239133697.1">
    <property type="nucleotide sequence ID" value="NZ_BONZ01000034.1"/>
</dbReference>
<evidence type="ECO:0000313" key="4">
    <source>
        <dbReference type="EMBL" id="GIH15413.1"/>
    </source>
</evidence>
<dbReference type="AlphaFoldDB" id="A0A8J3QTK3"/>
<dbReference type="InterPro" id="IPR000073">
    <property type="entry name" value="AB_hydrolase_1"/>
</dbReference>
<gene>
    <name evidence="4" type="primary">cif_1</name>
    <name evidence="4" type="ORF">Raf01_35850</name>
</gene>
<dbReference type="PANTHER" id="PTHR43329">
    <property type="entry name" value="EPOXIDE HYDROLASE"/>
    <property type="match status" value="1"/>
</dbReference>
<dbReference type="Proteomes" id="UP000642748">
    <property type="component" value="Unassembled WGS sequence"/>
</dbReference>
<dbReference type="InterPro" id="IPR000639">
    <property type="entry name" value="Epox_hydrolase-like"/>
</dbReference>
<protein>
    <recommendedName>
        <fullName evidence="3">AB hydrolase-1 domain-containing protein</fullName>
    </recommendedName>
</protein>
<organism evidence="4 5">
    <name type="scientific">Rugosimonospora africana</name>
    <dbReference type="NCBI Taxonomy" id="556532"/>
    <lineage>
        <taxon>Bacteria</taxon>
        <taxon>Bacillati</taxon>
        <taxon>Actinomycetota</taxon>
        <taxon>Actinomycetes</taxon>
        <taxon>Micromonosporales</taxon>
        <taxon>Micromonosporaceae</taxon>
        <taxon>Rugosimonospora</taxon>
    </lineage>
</organism>
<evidence type="ECO:0000313" key="5">
    <source>
        <dbReference type="Proteomes" id="UP000642748"/>
    </source>
</evidence>
<feature type="region of interest" description="Disordered" evidence="2">
    <location>
        <begin position="1"/>
        <end position="22"/>
    </location>
</feature>
<dbReference type="InterPro" id="IPR029058">
    <property type="entry name" value="AB_hydrolase_fold"/>
</dbReference>
<evidence type="ECO:0000256" key="1">
    <source>
        <dbReference type="ARBA" id="ARBA00022801"/>
    </source>
</evidence>
<dbReference type="PRINTS" id="PR00111">
    <property type="entry name" value="ABHYDROLASE"/>
</dbReference>
<accession>A0A8J3QTK3</accession>
<name>A0A8J3QTK3_9ACTN</name>
<keyword evidence="5" id="KW-1185">Reference proteome</keyword>
<feature type="domain" description="AB hydrolase-1" evidence="3">
    <location>
        <begin position="47"/>
        <end position="146"/>
    </location>
</feature>
<comment type="caution">
    <text evidence="4">The sequence shown here is derived from an EMBL/GenBank/DDBJ whole genome shotgun (WGS) entry which is preliminary data.</text>
</comment>
<proteinExistence type="predicted"/>
<sequence>MTGEDNRDVIGEMASPVAERRPPDGFSELAARVGDVTINYVRGGGGPPLVLLHGYPQTWYMWRKVMPALCRQYTVVAPDLRGAGDSSAPPGGYDKKTLAADVHGLLGQLGLDDEVRIVGHDIGMMVAYAYAAEHPDSVRRLVLCEAPIPDQGLYQLPALTQGGPGLWNFGLFTVDNGLPERIVAGRELLWVRHFIDALAIRRDAVGEDGMQEYARCLLDEAHLRASFGYFRTLAQDVADNAGYAQTPLPMPVLALGADGSLGPAVGTQVSHYGTDVRPGVVEDCGHWLFEEQPERMTQQVLEFLR</sequence>
<evidence type="ECO:0000256" key="2">
    <source>
        <dbReference type="SAM" id="MobiDB-lite"/>
    </source>
</evidence>
<dbReference type="Gene3D" id="3.40.50.1820">
    <property type="entry name" value="alpha/beta hydrolase"/>
    <property type="match status" value="1"/>
</dbReference>